<dbReference type="GO" id="GO:0035999">
    <property type="term" value="P:tetrahydrofolate interconversion"/>
    <property type="evidence" value="ECO:0007669"/>
    <property type="project" value="TreeGrafter"/>
</dbReference>
<proteinExistence type="inferred from homology"/>
<dbReference type="InterPro" id="IPR002698">
    <property type="entry name" value="FTHF_cligase"/>
</dbReference>
<comment type="similarity">
    <text evidence="1 5">Belongs to the 5-formyltetrahydrofolate cyclo-ligase family.</text>
</comment>
<feature type="binding site" evidence="4">
    <location>
        <begin position="35"/>
        <end position="39"/>
    </location>
    <ligand>
        <name>ATP</name>
        <dbReference type="ChEBI" id="CHEBI:30616"/>
    </ligand>
</feature>
<dbReference type="PATRIC" id="fig|1137280.3.peg.2469"/>
<dbReference type="PANTHER" id="PTHR23407">
    <property type="entry name" value="ATPASE INHIBITOR/5-FORMYLTETRAHYDROFOLATE CYCLO-LIGASE"/>
    <property type="match status" value="1"/>
</dbReference>
<sequence>MGSRATSDNGSPGSFILSQFIAPQPFESHPDNLTRSQLRRHIRQLRRSLSVEQQQRASEYLALNLLNHPDLHRARHIAIYLPNDGEIDPHLYMSMARRKGITFYLPVLHPIHEGHLVFSPYHDGIKLTANRFGIPEPSFSDGLKRPPWALDAVLFPLVGFDEHGGRLGMGGGFYDRTFAFSRLRPRLAPKLIGLAHDFQKVKELPVEPWDVPLHGVVTDQRCYRFRGSSSP</sequence>
<dbReference type="GO" id="GO:0009396">
    <property type="term" value="P:folic acid-containing compound biosynthetic process"/>
    <property type="evidence" value="ECO:0007669"/>
    <property type="project" value="TreeGrafter"/>
</dbReference>
<comment type="caution">
    <text evidence="6">The sequence shown here is derived from an EMBL/GenBank/DDBJ whole genome shotgun (WGS) entry which is preliminary data.</text>
</comment>
<reference evidence="6 7" key="1">
    <citation type="submission" date="2012-12" db="EMBL/GenBank/DDBJ databases">
        <title>Genome assembly of Marinobacter sp. AK21.</title>
        <authorList>
            <person name="Khatri I."/>
            <person name="Kumar R."/>
            <person name="Vaidya B."/>
            <person name="Subramanian S."/>
            <person name="Pinnaka A."/>
        </authorList>
    </citation>
    <scope>NUCLEOTIDE SEQUENCE [LARGE SCALE GENOMIC DNA]</scope>
    <source>
        <strain evidence="6 7">AK21</strain>
    </source>
</reference>
<accession>A0A072NC98</accession>
<dbReference type="GO" id="GO:0046872">
    <property type="term" value="F:metal ion binding"/>
    <property type="evidence" value="ECO:0007669"/>
    <property type="project" value="UniProtKB-KW"/>
</dbReference>
<feature type="binding site" evidence="4">
    <location>
        <position position="81"/>
    </location>
    <ligand>
        <name>substrate</name>
    </ligand>
</feature>
<evidence type="ECO:0000256" key="5">
    <source>
        <dbReference type="RuleBase" id="RU361279"/>
    </source>
</evidence>
<name>A0A072NC98_9GAMM</name>
<evidence type="ECO:0000313" key="7">
    <source>
        <dbReference type="Proteomes" id="UP000035057"/>
    </source>
</evidence>
<dbReference type="PANTHER" id="PTHR23407:SF1">
    <property type="entry name" value="5-FORMYLTETRAHYDROFOLATE CYCLO-LIGASE"/>
    <property type="match status" value="1"/>
</dbReference>
<dbReference type="STRING" id="1137280.D777_02652"/>
<dbReference type="EMBL" id="ANIE01000007">
    <property type="protein sequence ID" value="KEF30710.1"/>
    <property type="molecule type" value="Genomic_DNA"/>
</dbReference>
<dbReference type="EC" id="6.3.3.2" evidence="5"/>
<dbReference type="InterPro" id="IPR024185">
    <property type="entry name" value="FTHF_cligase-like_sf"/>
</dbReference>
<evidence type="ECO:0000256" key="3">
    <source>
        <dbReference type="ARBA" id="ARBA00022840"/>
    </source>
</evidence>
<dbReference type="GO" id="GO:0030272">
    <property type="term" value="F:5-formyltetrahydrofolate cyclo-ligase activity"/>
    <property type="evidence" value="ECO:0007669"/>
    <property type="project" value="UniProtKB-EC"/>
</dbReference>
<dbReference type="InterPro" id="IPR037171">
    <property type="entry name" value="NagB/RpiA_transferase-like"/>
</dbReference>
<organism evidence="6 7">
    <name type="scientific">Marinobacter nitratireducens</name>
    <dbReference type="NCBI Taxonomy" id="1137280"/>
    <lineage>
        <taxon>Bacteria</taxon>
        <taxon>Pseudomonadati</taxon>
        <taxon>Pseudomonadota</taxon>
        <taxon>Gammaproteobacteria</taxon>
        <taxon>Pseudomonadales</taxon>
        <taxon>Marinobacteraceae</taxon>
        <taxon>Marinobacter</taxon>
    </lineage>
</organism>
<keyword evidence="3 4" id="KW-0067">ATP-binding</keyword>
<dbReference type="Gene3D" id="3.40.50.10420">
    <property type="entry name" value="NagB/RpiA/CoA transferase-like"/>
    <property type="match status" value="1"/>
</dbReference>
<dbReference type="SUPFAM" id="SSF100950">
    <property type="entry name" value="NagB/RpiA/CoA transferase-like"/>
    <property type="match status" value="1"/>
</dbReference>
<evidence type="ECO:0000256" key="1">
    <source>
        <dbReference type="ARBA" id="ARBA00010638"/>
    </source>
</evidence>
<keyword evidence="6" id="KW-0436">Ligase</keyword>
<evidence type="ECO:0000313" key="6">
    <source>
        <dbReference type="EMBL" id="KEF30710.1"/>
    </source>
</evidence>
<dbReference type="PIRSF" id="PIRSF006806">
    <property type="entry name" value="FTHF_cligase"/>
    <property type="match status" value="1"/>
</dbReference>
<keyword evidence="2 4" id="KW-0547">Nucleotide-binding</keyword>
<keyword evidence="5" id="KW-0460">Magnesium</keyword>
<dbReference type="AlphaFoldDB" id="A0A072NC98"/>
<keyword evidence="5" id="KW-0479">Metal-binding</keyword>
<dbReference type="GO" id="GO:0005524">
    <property type="term" value="F:ATP binding"/>
    <property type="evidence" value="ECO:0007669"/>
    <property type="project" value="UniProtKB-KW"/>
</dbReference>
<comment type="catalytic activity">
    <reaction evidence="5">
        <text>(6S)-5-formyl-5,6,7,8-tetrahydrofolate + ATP = (6R)-5,10-methenyltetrahydrofolate + ADP + phosphate</text>
        <dbReference type="Rhea" id="RHEA:10488"/>
        <dbReference type="ChEBI" id="CHEBI:30616"/>
        <dbReference type="ChEBI" id="CHEBI:43474"/>
        <dbReference type="ChEBI" id="CHEBI:57455"/>
        <dbReference type="ChEBI" id="CHEBI:57457"/>
        <dbReference type="ChEBI" id="CHEBI:456216"/>
        <dbReference type="EC" id="6.3.3.2"/>
    </reaction>
</comment>
<feature type="binding site" evidence="4">
    <location>
        <position position="86"/>
    </location>
    <ligand>
        <name>substrate</name>
    </ligand>
</feature>
<keyword evidence="7" id="KW-1185">Reference proteome</keyword>
<dbReference type="Proteomes" id="UP000035057">
    <property type="component" value="Unassembled WGS sequence"/>
</dbReference>
<evidence type="ECO:0000256" key="2">
    <source>
        <dbReference type="ARBA" id="ARBA00022741"/>
    </source>
</evidence>
<gene>
    <name evidence="6" type="ORF">D777_02652</name>
</gene>
<comment type="cofactor">
    <cofactor evidence="5">
        <name>Mg(2+)</name>
        <dbReference type="ChEBI" id="CHEBI:18420"/>
    </cofactor>
</comment>
<dbReference type="NCBIfam" id="TIGR02727">
    <property type="entry name" value="MTHFS_bact"/>
    <property type="match status" value="1"/>
</dbReference>
<evidence type="ECO:0000256" key="4">
    <source>
        <dbReference type="PIRSR" id="PIRSR006806-1"/>
    </source>
</evidence>
<protein>
    <recommendedName>
        <fullName evidence="5">5-formyltetrahydrofolate cyclo-ligase</fullName>
        <ecNumber evidence="5">6.3.3.2</ecNumber>
    </recommendedName>
</protein>
<dbReference type="Pfam" id="PF01812">
    <property type="entry name" value="5-FTHF_cyc-lig"/>
    <property type="match status" value="1"/>
</dbReference>
<feature type="binding site" evidence="4">
    <location>
        <begin position="166"/>
        <end position="174"/>
    </location>
    <ligand>
        <name>ATP</name>
        <dbReference type="ChEBI" id="CHEBI:30616"/>
    </ligand>
</feature>